<dbReference type="PROSITE" id="PS52016">
    <property type="entry name" value="TONB_DEPENDENT_REC_3"/>
    <property type="match status" value="1"/>
</dbReference>
<dbReference type="InterPro" id="IPR012910">
    <property type="entry name" value="Plug_dom"/>
</dbReference>
<dbReference type="AlphaFoldDB" id="A0A1G9J7G2"/>
<dbReference type="InterPro" id="IPR011662">
    <property type="entry name" value="Secretin/TonB_short_N"/>
</dbReference>
<feature type="domain" description="Secretin/TonB short N-terminal" evidence="9">
    <location>
        <begin position="72"/>
        <end position="123"/>
    </location>
</feature>
<dbReference type="Pfam" id="PF07715">
    <property type="entry name" value="Plug"/>
    <property type="match status" value="1"/>
</dbReference>
<evidence type="ECO:0000259" key="9">
    <source>
        <dbReference type="SMART" id="SM00965"/>
    </source>
</evidence>
<dbReference type="STRING" id="1075417.SAMN05421823_105224"/>
<dbReference type="NCBIfam" id="TIGR04057">
    <property type="entry name" value="SusC_RagA_signa"/>
    <property type="match status" value="1"/>
</dbReference>
<evidence type="ECO:0000256" key="7">
    <source>
        <dbReference type="PROSITE-ProRule" id="PRU01360"/>
    </source>
</evidence>
<keyword evidence="4 7" id="KW-0812">Transmembrane</keyword>
<dbReference type="InterPro" id="IPR036942">
    <property type="entry name" value="Beta-barrel_TonB_sf"/>
</dbReference>
<dbReference type="NCBIfam" id="TIGR04056">
    <property type="entry name" value="OMP_RagA_SusC"/>
    <property type="match status" value="1"/>
</dbReference>
<dbReference type="GO" id="GO:0009279">
    <property type="term" value="C:cell outer membrane"/>
    <property type="evidence" value="ECO:0007669"/>
    <property type="project" value="UniProtKB-SubCell"/>
</dbReference>
<evidence type="ECO:0000256" key="8">
    <source>
        <dbReference type="SAM" id="MobiDB-lite"/>
    </source>
</evidence>
<comment type="similarity">
    <text evidence="7">Belongs to the TonB-dependent receptor family.</text>
</comment>
<dbReference type="RefSeq" id="WP_218127093.1">
    <property type="nucleotide sequence ID" value="NZ_FNFO01000005.1"/>
</dbReference>
<dbReference type="Pfam" id="PF13715">
    <property type="entry name" value="CarbopepD_reg_2"/>
    <property type="match status" value="1"/>
</dbReference>
<feature type="region of interest" description="Disordered" evidence="8">
    <location>
        <begin position="157"/>
        <end position="179"/>
    </location>
</feature>
<keyword evidence="3 7" id="KW-1134">Transmembrane beta strand</keyword>
<keyword evidence="11" id="KW-1185">Reference proteome</keyword>
<dbReference type="InterPro" id="IPR037066">
    <property type="entry name" value="Plug_dom_sf"/>
</dbReference>
<dbReference type="Gene3D" id="2.40.170.20">
    <property type="entry name" value="TonB-dependent receptor, beta-barrel domain"/>
    <property type="match status" value="1"/>
</dbReference>
<evidence type="ECO:0000313" key="11">
    <source>
        <dbReference type="Proteomes" id="UP000198510"/>
    </source>
</evidence>
<keyword evidence="6 7" id="KW-0998">Cell outer membrane</keyword>
<evidence type="ECO:0000256" key="1">
    <source>
        <dbReference type="ARBA" id="ARBA00004571"/>
    </source>
</evidence>
<sequence length="1210" mass="134046">MRIPTNDMLARACGVALLCLLGSPSRSFGQTPQVALANGTHLSPRREQPKQAAQNQRPLVEALKEIEHEFNILFVYSPDVVENTFVPKVLNREAFGQTMSQLLENTNLTYRQLDDTHYAIIPALEPKRSKTFAPMTVPPLYTEQAPQPLLANVRRSRPEQNVSGQVTDGSGEGIPGVNVLEKGTTNGTITDVEGRFALNVQDGATLVFSAVGYLTQELAVNNQSNVSVTLKDDVKALDEVVVVGYGEVKREDLTSAVSSVSGRELAKIPVSSTAQAITGRMAGVQVTTTDGSPDAEIVIRVRGGGSVTQDNSPLFIVDGFPVDNINNIPPTDIVSIDVLKDAASAAIYGARGANGVVIVTTKSAKAGNTSVSYNGYVQQRNLPRKLEVLSPYEFVLAQYEYAQLRGTDDIDRFTRYFGVYDDLELYKSQRGTDWQEELFGSPAYMQYHNVSVTGGTDRTKMSLSLTGNDDQGILVGSGYQRTTVNFKLNHKISDKLQLDLAPRFSNIIVDGAGTSGSSQLRISDGITTRPVNGLADQIVLDPLDAAGDYEQFMRSLISPLKLVEQDYRKRIDRSLVMNGGISWKILPELTYRSDFGIEYGFETRRRYYGPLTGESFNNGRSLPLAEITDYDDNRLRWANTLSYNLSKGMHSANILFGQEVLKIGRQSTFNRALYFDESMSPEKIFANMVLGTSDRYETYISPDNKLLSLFGRVNYQFNDRYLATLTLRADGSSKFAPGNRWGVFPAAALAWRISQEDFMQNLGFVSDLKLRASYGEAGNNRIDDNLWRRTYTPSSYRPIGFDDVQQTYWTAASSTLVNPDLKWETTVTRNLGLDFGLFKSLVTGTVELYYNTTKDLLVESDIPSYTGYAKQMRNIGQTSNRGVELTMKAYLVDRNDLSVSADFNIGINRARIDELDGVNERQLFSNWAGTDLKSQDDYRLIVGQTIGLIQGYVTDGFYTVDDFQAYDEATGNYILKEGVPDVTGIVTGFSGRVRPGMLKLKDLDGNGVITADGDRQVIGNALPKHSGGFGLNATYKGFDASVFFNWVYGNDVYNTGKISFNMYHRTTFGNMLNTMNSDNRFKYIDAEGQLVSDLESLRQLNQNATIWSPFSMGNAAPVVHSYAIEDGSFLRLSNATIGYSLPQSMISKLRMSQFRVYVTAYNAWLWTKYSGYDPEVSTTRSSSYAALTPGVDYSSYPKSRSFTIGVNVTF</sequence>
<keyword evidence="2 7" id="KW-0813">Transport</keyword>
<dbReference type="Gene3D" id="3.55.50.30">
    <property type="match status" value="1"/>
</dbReference>
<dbReference type="SMART" id="SM00965">
    <property type="entry name" value="STN"/>
    <property type="match status" value="1"/>
</dbReference>
<reference evidence="10 11" key="1">
    <citation type="submission" date="2016-10" db="EMBL/GenBank/DDBJ databases">
        <authorList>
            <person name="de Groot N.N."/>
        </authorList>
    </citation>
    <scope>NUCLEOTIDE SEQUENCE [LARGE SCALE GENOMIC DNA]</scope>
    <source>
        <strain evidence="10 11">DSM 25186</strain>
    </source>
</reference>
<dbReference type="Gene3D" id="2.170.130.10">
    <property type="entry name" value="TonB-dependent receptor, plug domain"/>
    <property type="match status" value="1"/>
</dbReference>
<dbReference type="Proteomes" id="UP000198510">
    <property type="component" value="Unassembled WGS sequence"/>
</dbReference>
<feature type="compositionally biased region" description="Polar residues" evidence="8">
    <location>
        <begin position="159"/>
        <end position="168"/>
    </location>
</feature>
<evidence type="ECO:0000256" key="6">
    <source>
        <dbReference type="ARBA" id="ARBA00023237"/>
    </source>
</evidence>
<gene>
    <name evidence="10" type="ORF">SAMN05421823_105224</name>
</gene>
<name>A0A1G9J7G2_9BACT</name>
<dbReference type="FunFam" id="2.170.130.10:FF:000008">
    <property type="entry name" value="SusC/RagA family TonB-linked outer membrane protein"/>
    <property type="match status" value="1"/>
</dbReference>
<dbReference type="Gene3D" id="2.60.40.1120">
    <property type="entry name" value="Carboxypeptidase-like, regulatory domain"/>
    <property type="match status" value="1"/>
</dbReference>
<dbReference type="SUPFAM" id="SSF49464">
    <property type="entry name" value="Carboxypeptidase regulatory domain-like"/>
    <property type="match status" value="1"/>
</dbReference>
<evidence type="ECO:0000256" key="3">
    <source>
        <dbReference type="ARBA" id="ARBA00022452"/>
    </source>
</evidence>
<dbReference type="InterPro" id="IPR039426">
    <property type="entry name" value="TonB-dep_rcpt-like"/>
</dbReference>
<proteinExistence type="inferred from homology"/>
<dbReference type="InterPro" id="IPR008969">
    <property type="entry name" value="CarboxyPept-like_regulatory"/>
</dbReference>
<comment type="subcellular location">
    <subcellularLocation>
        <location evidence="1 7">Cell outer membrane</location>
        <topology evidence="1 7">Multi-pass membrane protein</topology>
    </subcellularLocation>
</comment>
<dbReference type="EMBL" id="FNFO01000005">
    <property type="protein sequence ID" value="SDL33281.1"/>
    <property type="molecule type" value="Genomic_DNA"/>
</dbReference>
<dbReference type="SUPFAM" id="SSF56935">
    <property type="entry name" value="Porins"/>
    <property type="match status" value="1"/>
</dbReference>
<dbReference type="InterPro" id="IPR023997">
    <property type="entry name" value="TonB-dep_OMP_SusC/RagA_CS"/>
</dbReference>
<accession>A0A1G9J7G2</accession>
<evidence type="ECO:0000256" key="5">
    <source>
        <dbReference type="ARBA" id="ARBA00023136"/>
    </source>
</evidence>
<evidence type="ECO:0000256" key="2">
    <source>
        <dbReference type="ARBA" id="ARBA00022448"/>
    </source>
</evidence>
<organism evidence="10 11">
    <name type="scientific">Catalinimonas alkaloidigena</name>
    <dbReference type="NCBI Taxonomy" id="1075417"/>
    <lineage>
        <taxon>Bacteria</taxon>
        <taxon>Pseudomonadati</taxon>
        <taxon>Bacteroidota</taxon>
        <taxon>Cytophagia</taxon>
        <taxon>Cytophagales</taxon>
        <taxon>Catalimonadaceae</taxon>
        <taxon>Catalinimonas</taxon>
    </lineage>
</organism>
<evidence type="ECO:0000256" key="4">
    <source>
        <dbReference type="ARBA" id="ARBA00022692"/>
    </source>
</evidence>
<evidence type="ECO:0000313" key="10">
    <source>
        <dbReference type="EMBL" id="SDL33281.1"/>
    </source>
</evidence>
<keyword evidence="5 7" id="KW-0472">Membrane</keyword>
<dbReference type="InterPro" id="IPR023996">
    <property type="entry name" value="TonB-dep_OMP_SusC/RagA"/>
</dbReference>
<protein>
    <submittedName>
        <fullName evidence="10">TonB-linked outer membrane protein, SusC/RagA family</fullName>
    </submittedName>
</protein>